<dbReference type="EMBL" id="WJXZ01000004">
    <property type="protein sequence ID" value="MRS61528.1"/>
    <property type="molecule type" value="Genomic_DNA"/>
</dbReference>
<dbReference type="Proteomes" id="UP000441754">
    <property type="component" value="Unassembled WGS sequence"/>
</dbReference>
<sequence length="189" mass="21236">MKGNVLVYSTIIKLCTGVFLLLDGCRREEEYRTPRPFEIVGSWTASGPSYESGGLPPTSAQLANFKGLEAGTYTFHADQTYSKRSTDSVVSANTILVKLEKGNYRLSGDTLILTTTNNPRQTPLNTYYNCYLKTGNDDPLSLQTLRIRTTKELLLKSLDEQVQADPLVQQNRAFLNARDMFKINQTLQR</sequence>
<name>A0A7K0EJA3_9BACT</name>
<keyword evidence="1" id="KW-0812">Transmembrane</keyword>
<evidence type="ECO:0000313" key="3">
    <source>
        <dbReference type="Proteomes" id="UP000441754"/>
    </source>
</evidence>
<protein>
    <submittedName>
        <fullName evidence="2">Uncharacterized protein</fullName>
    </submittedName>
</protein>
<keyword evidence="1" id="KW-0472">Membrane</keyword>
<comment type="caution">
    <text evidence="2">The sequence shown here is derived from an EMBL/GenBank/DDBJ whole genome shotgun (WGS) entry which is preliminary data.</text>
</comment>
<feature type="transmembrane region" description="Helical" evidence="1">
    <location>
        <begin position="6"/>
        <end position="25"/>
    </location>
</feature>
<proteinExistence type="predicted"/>
<gene>
    <name evidence="2" type="ORF">GJJ30_09540</name>
</gene>
<keyword evidence="3" id="KW-1185">Reference proteome</keyword>
<keyword evidence="1" id="KW-1133">Transmembrane helix</keyword>
<evidence type="ECO:0000313" key="2">
    <source>
        <dbReference type="EMBL" id="MRS61528.1"/>
    </source>
</evidence>
<dbReference type="AlphaFoldDB" id="A0A7K0EJA3"/>
<dbReference type="RefSeq" id="WP_154174890.1">
    <property type="nucleotide sequence ID" value="NZ_WJXZ01000004.1"/>
</dbReference>
<reference evidence="2 3" key="1">
    <citation type="journal article" date="2018" name="Antonie Van Leeuwenhoek">
        <title>Larkinella terrae sp. nov., isolated from soil on Jeju Island, South Korea.</title>
        <authorList>
            <person name="Ten L.N."/>
            <person name="Jeon J."/>
            <person name="Park S.J."/>
            <person name="Park S."/>
            <person name="Lee S.Y."/>
            <person name="Kim M.K."/>
            <person name="Jung H.Y."/>
        </authorList>
    </citation>
    <scope>NUCLEOTIDE SEQUENCE [LARGE SCALE GENOMIC DNA]</scope>
    <source>
        <strain evidence="2 3">KCTC 52001</strain>
    </source>
</reference>
<organism evidence="2 3">
    <name type="scientific">Larkinella terrae</name>
    <dbReference type="NCBI Taxonomy" id="2025311"/>
    <lineage>
        <taxon>Bacteria</taxon>
        <taxon>Pseudomonadati</taxon>
        <taxon>Bacteroidota</taxon>
        <taxon>Cytophagia</taxon>
        <taxon>Cytophagales</taxon>
        <taxon>Spirosomataceae</taxon>
        <taxon>Larkinella</taxon>
    </lineage>
</organism>
<accession>A0A7K0EJA3</accession>
<evidence type="ECO:0000256" key="1">
    <source>
        <dbReference type="SAM" id="Phobius"/>
    </source>
</evidence>
<dbReference type="OrthoDB" id="950600at2"/>